<name>A0A6A5X4F9_9PLEO</name>
<organism evidence="1 2">
    <name type="scientific">Amniculicola lignicola CBS 123094</name>
    <dbReference type="NCBI Taxonomy" id="1392246"/>
    <lineage>
        <taxon>Eukaryota</taxon>
        <taxon>Fungi</taxon>
        <taxon>Dikarya</taxon>
        <taxon>Ascomycota</taxon>
        <taxon>Pezizomycotina</taxon>
        <taxon>Dothideomycetes</taxon>
        <taxon>Pleosporomycetidae</taxon>
        <taxon>Pleosporales</taxon>
        <taxon>Amniculicolaceae</taxon>
        <taxon>Amniculicola</taxon>
    </lineage>
</organism>
<dbReference type="EMBL" id="ML977556">
    <property type="protein sequence ID" value="KAF2007766.1"/>
    <property type="molecule type" value="Genomic_DNA"/>
</dbReference>
<proteinExistence type="predicted"/>
<dbReference type="AlphaFoldDB" id="A0A6A5X4F9"/>
<protein>
    <submittedName>
        <fullName evidence="1">Uncharacterized protein</fullName>
    </submittedName>
</protein>
<dbReference type="PANTHER" id="PTHR39609:SF1">
    <property type="entry name" value="RFEG"/>
    <property type="match status" value="1"/>
</dbReference>
<sequence>MMKQNEIFLLGRDIDREVITTDIQLYLGQDALVRPGYHSGEFGYYLTANRLPSDDMIERLKSDSDRWIEQKRKGFTGVVEYKDSQIHAWSQQWASETTRFNYHGASDARMSPIPNGPLHRRSAVLNLTQAKAAQSFAPPARPQPIGNTEIPEEHKRWEAAWGVSPLWPMDAYASLDHIADYCQWQIGQERFCEGTAATSL</sequence>
<accession>A0A6A5X4F9</accession>
<evidence type="ECO:0000313" key="2">
    <source>
        <dbReference type="Proteomes" id="UP000799779"/>
    </source>
</evidence>
<dbReference type="OrthoDB" id="4146887at2759"/>
<reference evidence="1" key="1">
    <citation type="journal article" date="2020" name="Stud. Mycol.">
        <title>101 Dothideomycetes genomes: a test case for predicting lifestyles and emergence of pathogens.</title>
        <authorList>
            <person name="Haridas S."/>
            <person name="Albert R."/>
            <person name="Binder M."/>
            <person name="Bloem J."/>
            <person name="Labutti K."/>
            <person name="Salamov A."/>
            <person name="Andreopoulos B."/>
            <person name="Baker S."/>
            <person name="Barry K."/>
            <person name="Bills G."/>
            <person name="Bluhm B."/>
            <person name="Cannon C."/>
            <person name="Castanera R."/>
            <person name="Culley D."/>
            <person name="Daum C."/>
            <person name="Ezra D."/>
            <person name="Gonzalez J."/>
            <person name="Henrissat B."/>
            <person name="Kuo A."/>
            <person name="Liang C."/>
            <person name="Lipzen A."/>
            <person name="Lutzoni F."/>
            <person name="Magnuson J."/>
            <person name="Mondo S."/>
            <person name="Nolan M."/>
            <person name="Ohm R."/>
            <person name="Pangilinan J."/>
            <person name="Park H.-J."/>
            <person name="Ramirez L."/>
            <person name="Alfaro M."/>
            <person name="Sun H."/>
            <person name="Tritt A."/>
            <person name="Yoshinaga Y."/>
            <person name="Zwiers L.-H."/>
            <person name="Turgeon B."/>
            <person name="Goodwin S."/>
            <person name="Spatafora J."/>
            <person name="Crous P."/>
            <person name="Grigoriev I."/>
        </authorList>
    </citation>
    <scope>NUCLEOTIDE SEQUENCE</scope>
    <source>
        <strain evidence="1">CBS 123094</strain>
    </source>
</reference>
<dbReference type="Proteomes" id="UP000799779">
    <property type="component" value="Unassembled WGS sequence"/>
</dbReference>
<dbReference type="PANTHER" id="PTHR39609">
    <property type="entry name" value="RFEG-RELATED"/>
    <property type="match status" value="1"/>
</dbReference>
<gene>
    <name evidence="1" type="ORF">P154DRAFT_568594</name>
</gene>
<evidence type="ECO:0000313" key="1">
    <source>
        <dbReference type="EMBL" id="KAF2007766.1"/>
    </source>
</evidence>
<keyword evidence="2" id="KW-1185">Reference proteome</keyword>